<evidence type="ECO:0000313" key="3">
    <source>
        <dbReference type="Proteomes" id="UP001151752"/>
    </source>
</evidence>
<organism evidence="2 3">
    <name type="scientific">Salix koriyanagi</name>
    <dbReference type="NCBI Taxonomy" id="2511006"/>
    <lineage>
        <taxon>Eukaryota</taxon>
        <taxon>Viridiplantae</taxon>
        <taxon>Streptophyta</taxon>
        <taxon>Embryophyta</taxon>
        <taxon>Tracheophyta</taxon>
        <taxon>Spermatophyta</taxon>
        <taxon>Magnoliopsida</taxon>
        <taxon>eudicotyledons</taxon>
        <taxon>Gunneridae</taxon>
        <taxon>Pentapetalae</taxon>
        <taxon>rosids</taxon>
        <taxon>fabids</taxon>
        <taxon>Malpighiales</taxon>
        <taxon>Salicaceae</taxon>
        <taxon>Saliceae</taxon>
        <taxon>Salix</taxon>
    </lineage>
</organism>
<keyword evidence="1" id="KW-0812">Transmembrane</keyword>
<dbReference type="EMBL" id="JAPFFM010000020">
    <property type="protein sequence ID" value="KAJ6683015.1"/>
    <property type="molecule type" value="Genomic_DNA"/>
</dbReference>
<reference evidence="2" key="1">
    <citation type="submission" date="2022-11" db="EMBL/GenBank/DDBJ databases">
        <authorList>
            <person name="Hyden B.L."/>
            <person name="Feng K."/>
            <person name="Yates T."/>
            <person name="Jawdy S."/>
            <person name="Smart L.B."/>
            <person name="Muchero W."/>
        </authorList>
    </citation>
    <scope>NUCLEOTIDE SEQUENCE</scope>
    <source>
        <tissue evidence="2">Shoot tip</tissue>
    </source>
</reference>
<evidence type="ECO:0000256" key="1">
    <source>
        <dbReference type="SAM" id="Phobius"/>
    </source>
</evidence>
<gene>
    <name evidence="2" type="ORF">OIU74_021133</name>
</gene>
<protein>
    <submittedName>
        <fullName evidence="2">Uncharacterized protein</fullName>
    </submittedName>
</protein>
<name>A0A9Q0SN80_9ROSI</name>
<keyword evidence="3" id="KW-1185">Reference proteome</keyword>
<keyword evidence="1" id="KW-0472">Membrane</keyword>
<sequence length="73" mass="8250">MEPTAVVNHTKKDMEYEIAGLVLAVLLWIAWAMVTERRYRRSEQHRAVTTRASTIAGGWQHLPAGLGTARVIY</sequence>
<feature type="transmembrane region" description="Helical" evidence="1">
    <location>
        <begin position="16"/>
        <end position="34"/>
    </location>
</feature>
<reference evidence="2" key="2">
    <citation type="journal article" date="2023" name="Int. J. Mol. Sci.">
        <title>De Novo Assembly and Annotation of 11 Diverse Shrub Willow (Salix) Genomes Reveals Novel Gene Organization in Sex-Linked Regions.</title>
        <authorList>
            <person name="Hyden B."/>
            <person name="Feng K."/>
            <person name="Yates T.B."/>
            <person name="Jawdy S."/>
            <person name="Cereghino C."/>
            <person name="Smart L.B."/>
            <person name="Muchero W."/>
        </authorList>
    </citation>
    <scope>NUCLEOTIDE SEQUENCE</scope>
    <source>
        <tissue evidence="2">Shoot tip</tissue>
    </source>
</reference>
<proteinExistence type="predicted"/>
<dbReference type="AlphaFoldDB" id="A0A9Q0SN80"/>
<accession>A0A9Q0SN80</accession>
<comment type="caution">
    <text evidence="2">The sequence shown here is derived from an EMBL/GenBank/DDBJ whole genome shotgun (WGS) entry which is preliminary data.</text>
</comment>
<evidence type="ECO:0000313" key="2">
    <source>
        <dbReference type="EMBL" id="KAJ6683015.1"/>
    </source>
</evidence>
<dbReference type="Proteomes" id="UP001151752">
    <property type="component" value="Chromosome 5"/>
</dbReference>
<keyword evidence="1" id="KW-1133">Transmembrane helix</keyword>